<proteinExistence type="predicted"/>
<accession>A0A3S8RX22</accession>
<sequence length="68" mass="7969">MIQISEISCVKKENVEFDDYIPITVRWGANERSFDRILYWRTGDFKKSLFEMGISEQDGSLFSLTLTL</sequence>
<dbReference type="KEGG" id="plen:EIM92_15135"/>
<evidence type="ECO:0000313" key="2">
    <source>
        <dbReference type="Proteomes" id="UP000273145"/>
    </source>
</evidence>
<evidence type="ECO:0000313" key="1">
    <source>
        <dbReference type="EMBL" id="AZK47330.1"/>
    </source>
</evidence>
<name>A0A3S8RX22_9BACL</name>
<dbReference type="OrthoDB" id="1952294at2"/>
<dbReference type="RefSeq" id="WP_125083360.1">
    <property type="nucleotide sequence ID" value="NZ_CP034248.1"/>
</dbReference>
<dbReference type="Proteomes" id="UP000273145">
    <property type="component" value="Chromosome"/>
</dbReference>
<protein>
    <submittedName>
        <fullName evidence="1">Uncharacterized protein</fullName>
    </submittedName>
</protein>
<gene>
    <name evidence="1" type="ORF">EIM92_15135</name>
</gene>
<reference evidence="1 2" key="1">
    <citation type="submission" date="2018-11" db="EMBL/GenBank/DDBJ databases">
        <title>Genome sequencing of Paenibacillus lentus DSM25539(T).</title>
        <authorList>
            <person name="Kook J.-K."/>
            <person name="Park S.-N."/>
            <person name="Lim Y.K."/>
        </authorList>
    </citation>
    <scope>NUCLEOTIDE SEQUENCE [LARGE SCALE GENOMIC DNA]</scope>
    <source>
        <strain evidence="1 2">DSM 25539</strain>
    </source>
</reference>
<organism evidence="1 2">
    <name type="scientific">Paenibacillus lentus</name>
    <dbReference type="NCBI Taxonomy" id="1338368"/>
    <lineage>
        <taxon>Bacteria</taxon>
        <taxon>Bacillati</taxon>
        <taxon>Bacillota</taxon>
        <taxon>Bacilli</taxon>
        <taxon>Bacillales</taxon>
        <taxon>Paenibacillaceae</taxon>
        <taxon>Paenibacillus</taxon>
    </lineage>
</organism>
<keyword evidence="2" id="KW-1185">Reference proteome</keyword>
<dbReference type="EMBL" id="CP034248">
    <property type="protein sequence ID" value="AZK47330.1"/>
    <property type="molecule type" value="Genomic_DNA"/>
</dbReference>
<dbReference type="AlphaFoldDB" id="A0A3S8RX22"/>